<feature type="non-terminal residue" evidence="1">
    <location>
        <position position="88"/>
    </location>
</feature>
<evidence type="ECO:0000313" key="1">
    <source>
        <dbReference type="EMBL" id="KAF0764980.1"/>
    </source>
</evidence>
<protein>
    <submittedName>
        <fullName evidence="1">RNase H domain-containing protein</fullName>
    </submittedName>
</protein>
<gene>
    <name evidence="1" type="ORF">FWK35_00004100</name>
</gene>
<evidence type="ECO:0000313" key="2">
    <source>
        <dbReference type="Proteomes" id="UP000478052"/>
    </source>
</evidence>
<keyword evidence="2" id="KW-1185">Reference proteome</keyword>
<proteinExistence type="predicted"/>
<reference evidence="1 2" key="1">
    <citation type="submission" date="2019-08" db="EMBL/GenBank/DDBJ databases">
        <title>Whole genome of Aphis craccivora.</title>
        <authorList>
            <person name="Voronova N.V."/>
            <person name="Shulinski R.S."/>
            <person name="Bandarenka Y.V."/>
            <person name="Zhorov D.G."/>
            <person name="Warner D."/>
        </authorList>
    </citation>
    <scope>NUCLEOTIDE SEQUENCE [LARGE SCALE GENOMIC DNA]</scope>
    <source>
        <strain evidence="1">180601</strain>
        <tissue evidence="1">Whole Body</tissue>
    </source>
</reference>
<sequence>MHINLYTSTKLWQQASSGVRSSHSFKLGLNDSPFCTLHLDERICDLSHILFDCPALIIELYFECWLYYIKSMIFLEILMKTIKVATNL</sequence>
<organism evidence="1 2">
    <name type="scientific">Aphis craccivora</name>
    <name type="common">Cowpea aphid</name>
    <dbReference type="NCBI Taxonomy" id="307492"/>
    <lineage>
        <taxon>Eukaryota</taxon>
        <taxon>Metazoa</taxon>
        <taxon>Ecdysozoa</taxon>
        <taxon>Arthropoda</taxon>
        <taxon>Hexapoda</taxon>
        <taxon>Insecta</taxon>
        <taxon>Pterygota</taxon>
        <taxon>Neoptera</taxon>
        <taxon>Paraneoptera</taxon>
        <taxon>Hemiptera</taxon>
        <taxon>Sternorrhyncha</taxon>
        <taxon>Aphidomorpha</taxon>
        <taxon>Aphidoidea</taxon>
        <taxon>Aphididae</taxon>
        <taxon>Aphidini</taxon>
        <taxon>Aphis</taxon>
        <taxon>Aphis</taxon>
    </lineage>
</organism>
<accession>A0A6G0Z3G8</accession>
<dbReference type="Proteomes" id="UP000478052">
    <property type="component" value="Unassembled WGS sequence"/>
</dbReference>
<name>A0A6G0Z3G8_APHCR</name>
<dbReference type="EMBL" id="VUJU01001510">
    <property type="protein sequence ID" value="KAF0764980.1"/>
    <property type="molecule type" value="Genomic_DNA"/>
</dbReference>
<dbReference type="AlphaFoldDB" id="A0A6G0Z3G8"/>
<comment type="caution">
    <text evidence="1">The sequence shown here is derived from an EMBL/GenBank/DDBJ whole genome shotgun (WGS) entry which is preliminary data.</text>
</comment>